<name>A0AAC9BRL6_9PSED</name>
<feature type="compositionally biased region" description="Basic and acidic residues" evidence="1">
    <location>
        <begin position="60"/>
        <end position="70"/>
    </location>
</feature>
<evidence type="ECO:0000313" key="4">
    <source>
        <dbReference type="Proteomes" id="UP000078142"/>
    </source>
</evidence>
<dbReference type="AlphaFoldDB" id="A0AAC9BRL6"/>
<dbReference type="InterPro" id="IPR021136">
    <property type="entry name" value="Flagellar_hook_control-like_C"/>
</dbReference>
<dbReference type="RefSeq" id="WP_064586582.1">
    <property type="nucleotide sequence ID" value="NZ_CP015852.1"/>
</dbReference>
<organism evidence="3 4">
    <name type="scientific">Pseudomonas koreensis</name>
    <dbReference type="NCBI Taxonomy" id="198620"/>
    <lineage>
        <taxon>Bacteria</taxon>
        <taxon>Pseudomonadati</taxon>
        <taxon>Pseudomonadota</taxon>
        <taxon>Gammaproteobacteria</taxon>
        <taxon>Pseudomonadales</taxon>
        <taxon>Pseudomonadaceae</taxon>
        <taxon>Pseudomonas</taxon>
    </lineage>
</organism>
<evidence type="ECO:0000259" key="2">
    <source>
        <dbReference type="Pfam" id="PF02120"/>
    </source>
</evidence>
<gene>
    <name evidence="3" type="ORF">A8L59_07645</name>
</gene>
<dbReference type="PANTHER" id="PTHR37533">
    <property type="entry name" value="FLAGELLAR HOOK-LENGTH CONTROL PROTEIN"/>
    <property type="match status" value="1"/>
</dbReference>
<dbReference type="GeneID" id="93488242"/>
<dbReference type="PANTHER" id="PTHR37533:SF2">
    <property type="entry name" value="FLAGELLAR HOOK-LENGTH CONTROL PROTEIN"/>
    <property type="match status" value="1"/>
</dbReference>
<protein>
    <submittedName>
        <fullName evidence="3">Flagellar hook-length control protein</fullName>
    </submittedName>
</protein>
<dbReference type="Pfam" id="PF02120">
    <property type="entry name" value="Flg_hook"/>
    <property type="match status" value="1"/>
</dbReference>
<keyword evidence="3" id="KW-0282">Flagellum</keyword>
<feature type="compositionally biased region" description="Low complexity" evidence="1">
    <location>
        <begin position="210"/>
        <end position="226"/>
    </location>
</feature>
<dbReference type="Proteomes" id="UP000078142">
    <property type="component" value="Chromosome"/>
</dbReference>
<sequence>MPATPNVLLQSAAQAKAQAAAAKAPVMAADTGDKASSFAQVFADQGPKKTLVSTDNSLKPARDKVADNSDKQGVGKSSPAAAQQTVADSGNALPADKPASTAADDQQASDDAAADSAQTPVADTAPVDPALDPALAQTVQPLVTTPVVPAPVAETPAPAQAETPQVAATVAPAVVKDPAASTDSDFDPAADPLDSLPAVRMAMEQGGHISASSQAQPKATPAQTQADGELTSAQTFAAGMASMLDVQADKDSTSQNGEKTFSGLIDDGLKDLKSATSDTRVDDFANRLAALTQAATPKTANAVPVNQPIAMHQSGWTEEIVNRVMYLSSANLKAADIQLQPAELGRLDIRVNMVPDQQTQVTFMSAHPSVREALDGQMHRLRDMFTQQGMGQVDVNVSDQSRGWQGQQGQEQAQQGQSGRTSAAGGRLDSADEELAPAAVAEAAAQTTSVIGSSAVDYYA</sequence>
<feature type="compositionally biased region" description="Low complexity" evidence="1">
    <location>
        <begin position="400"/>
        <end position="419"/>
    </location>
</feature>
<evidence type="ECO:0000313" key="3">
    <source>
        <dbReference type="EMBL" id="ANH97277.1"/>
    </source>
</evidence>
<feature type="compositionally biased region" description="Low complexity" evidence="1">
    <location>
        <begin position="99"/>
        <end position="129"/>
    </location>
</feature>
<evidence type="ECO:0000256" key="1">
    <source>
        <dbReference type="SAM" id="MobiDB-lite"/>
    </source>
</evidence>
<keyword evidence="3" id="KW-0969">Cilium</keyword>
<accession>A0AAC9BRL6</accession>
<dbReference type="CDD" id="cd17470">
    <property type="entry name" value="T3SS_Flik_C"/>
    <property type="match status" value="1"/>
</dbReference>
<dbReference type="InterPro" id="IPR052563">
    <property type="entry name" value="FliK"/>
</dbReference>
<dbReference type="Gene3D" id="3.30.750.140">
    <property type="match status" value="1"/>
</dbReference>
<reference evidence="3 4" key="1">
    <citation type="submission" date="2016-05" db="EMBL/GenBank/DDBJ databases">
        <authorList>
            <person name="Wang S."/>
            <person name="Zhu B."/>
        </authorList>
    </citation>
    <scope>NUCLEOTIDE SEQUENCE [LARGE SCALE GENOMIC DNA]</scope>
    <source>
        <strain evidence="3 4">CRS05-R5</strain>
    </source>
</reference>
<keyword evidence="3" id="KW-0966">Cell projection</keyword>
<feature type="region of interest" description="Disordered" evidence="1">
    <location>
        <begin position="206"/>
        <end position="227"/>
    </location>
</feature>
<dbReference type="InterPro" id="IPR038610">
    <property type="entry name" value="FliK-like_C_sf"/>
</dbReference>
<dbReference type="EMBL" id="CP015852">
    <property type="protein sequence ID" value="ANH97277.1"/>
    <property type="molecule type" value="Genomic_DNA"/>
</dbReference>
<proteinExistence type="predicted"/>
<feature type="region of interest" description="Disordered" evidence="1">
    <location>
        <begin position="43"/>
        <end position="129"/>
    </location>
</feature>
<feature type="region of interest" description="Disordered" evidence="1">
    <location>
        <begin position="400"/>
        <end position="434"/>
    </location>
</feature>
<feature type="domain" description="Flagellar hook-length control protein-like C-terminal" evidence="2">
    <location>
        <begin position="323"/>
        <end position="403"/>
    </location>
</feature>